<feature type="signal peptide" evidence="2">
    <location>
        <begin position="1"/>
        <end position="21"/>
    </location>
</feature>
<feature type="region of interest" description="Disordered" evidence="1">
    <location>
        <begin position="27"/>
        <end position="46"/>
    </location>
</feature>
<feature type="compositionally biased region" description="Acidic residues" evidence="1">
    <location>
        <begin position="27"/>
        <end position="39"/>
    </location>
</feature>
<proteinExistence type="predicted"/>
<evidence type="ECO:0000256" key="1">
    <source>
        <dbReference type="SAM" id="MobiDB-lite"/>
    </source>
</evidence>
<name>A0A1G9YE96_9FIRM</name>
<reference evidence="4" key="1">
    <citation type="submission" date="2016-10" db="EMBL/GenBank/DDBJ databases">
        <authorList>
            <person name="Varghese N."/>
            <person name="Submissions S."/>
        </authorList>
    </citation>
    <scope>NUCLEOTIDE SEQUENCE [LARGE SCALE GENOMIC DNA]</scope>
    <source>
        <strain evidence="4">M83</strain>
    </source>
</reference>
<keyword evidence="2" id="KW-0732">Signal</keyword>
<accession>A0A1G9YE96</accession>
<feature type="chain" id="PRO_5039684764" description="Lipoprotein" evidence="2">
    <location>
        <begin position="22"/>
        <end position="199"/>
    </location>
</feature>
<dbReference type="RefSeq" id="WP_074521837.1">
    <property type="nucleotide sequence ID" value="NZ_FNHZ01000005.1"/>
</dbReference>
<evidence type="ECO:0000313" key="4">
    <source>
        <dbReference type="Proteomes" id="UP000187651"/>
    </source>
</evidence>
<dbReference type="OrthoDB" id="9972216at2"/>
<organism evidence="3 4">
    <name type="scientific">Lachnospira pectinoschiza</name>
    <dbReference type="NCBI Taxonomy" id="28052"/>
    <lineage>
        <taxon>Bacteria</taxon>
        <taxon>Bacillati</taxon>
        <taxon>Bacillota</taxon>
        <taxon>Clostridia</taxon>
        <taxon>Lachnospirales</taxon>
        <taxon>Lachnospiraceae</taxon>
        <taxon>Lachnospira</taxon>
    </lineage>
</organism>
<dbReference type="Proteomes" id="UP000187651">
    <property type="component" value="Unassembled WGS sequence"/>
</dbReference>
<dbReference type="EMBL" id="FNHZ01000005">
    <property type="protein sequence ID" value="SDN06795.1"/>
    <property type="molecule type" value="Genomic_DNA"/>
</dbReference>
<sequence length="199" mass="22576">MKMRKYMILSLFLLLSFSLWGCSSSASEEETESETESTQEETTTKASPIEVLQFVGEYRDFGDYSCMYMEPDGDYLKIKIIFSNEDKSYFNLWEMTATVDASATHISYANAKKTNYNQQDDGTYKKTVIYTNGSGSFTNELVDDVRVCTWHGNMDADKSYNVKYVYAFTSASSQLQEFLTIISNNDENASTESGETTSE</sequence>
<keyword evidence="4" id="KW-1185">Reference proteome</keyword>
<protein>
    <recommendedName>
        <fullName evidence="5">Lipoprotein</fullName>
    </recommendedName>
</protein>
<evidence type="ECO:0000256" key="2">
    <source>
        <dbReference type="SAM" id="SignalP"/>
    </source>
</evidence>
<evidence type="ECO:0000313" key="3">
    <source>
        <dbReference type="EMBL" id="SDN06795.1"/>
    </source>
</evidence>
<dbReference type="AlphaFoldDB" id="A0A1G9YE96"/>
<evidence type="ECO:0008006" key="5">
    <source>
        <dbReference type="Google" id="ProtNLM"/>
    </source>
</evidence>
<gene>
    <name evidence="3" type="ORF">SAMN05216544_1784</name>
</gene>